<dbReference type="InterPro" id="IPR002018">
    <property type="entry name" value="CarbesteraseB"/>
</dbReference>
<dbReference type="OrthoDB" id="408631at2759"/>
<dbReference type="Pfam" id="PF00135">
    <property type="entry name" value="COesterase"/>
    <property type="match status" value="1"/>
</dbReference>
<dbReference type="InterPro" id="IPR050309">
    <property type="entry name" value="Type-B_Carboxylest/Lipase"/>
</dbReference>
<evidence type="ECO:0000313" key="3">
    <source>
        <dbReference type="Proteomes" id="UP000726737"/>
    </source>
</evidence>
<evidence type="ECO:0000313" key="2">
    <source>
        <dbReference type="EMBL" id="KAG0263630.1"/>
    </source>
</evidence>
<comment type="caution">
    <text evidence="2">The sequence shown here is derived from an EMBL/GenBank/DDBJ whole genome shotgun (WGS) entry which is preliminary data.</text>
</comment>
<feature type="domain" description="Carboxylesterase type B" evidence="1">
    <location>
        <begin position="12"/>
        <end position="508"/>
    </location>
</feature>
<dbReference type="Proteomes" id="UP000726737">
    <property type="component" value="Unassembled WGS sequence"/>
</dbReference>
<dbReference type="SUPFAM" id="SSF53474">
    <property type="entry name" value="alpha/beta-Hydrolases"/>
    <property type="match status" value="1"/>
</dbReference>
<reference evidence="2" key="1">
    <citation type="journal article" date="2020" name="Fungal Divers.">
        <title>Resolving the Mortierellaceae phylogeny through synthesis of multi-gene phylogenetics and phylogenomics.</title>
        <authorList>
            <person name="Vandepol N."/>
            <person name="Liber J."/>
            <person name="Desiro A."/>
            <person name="Na H."/>
            <person name="Kennedy M."/>
            <person name="Barry K."/>
            <person name="Grigoriev I.V."/>
            <person name="Miller A.N."/>
            <person name="O'Donnell K."/>
            <person name="Stajich J.E."/>
            <person name="Bonito G."/>
        </authorList>
    </citation>
    <scope>NUCLEOTIDE SEQUENCE</scope>
    <source>
        <strain evidence="2">KOD948</strain>
    </source>
</reference>
<accession>A0A9P6QD41</accession>
<gene>
    <name evidence="2" type="ORF">BG011_008480</name>
</gene>
<dbReference type="EMBL" id="JAAAJA010000070">
    <property type="protein sequence ID" value="KAG0263630.1"/>
    <property type="molecule type" value="Genomic_DNA"/>
</dbReference>
<dbReference type="Gene3D" id="3.40.50.1820">
    <property type="entry name" value="alpha/beta hydrolase"/>
    <property type="match status" value="1"/>
</dbReference>
<proteinExistence type="predicted"/>
<dbReference type="PANTHER" id="PTHR11559">
    <property type="entry name" value="CARBOXYLESTERASE"/>
    <property type="match status" value="1"/>
</dbReference>
<protein>
    <recommendedName>
        <fullName evidence="1">Carboxylesterase type B domain-containing protein</fullName>
    </recommendedName>
</protein>
<name>A0A9P6QD41_9FUNG</name>
<evidence type="ECO:0000259" key="1">
    <source>
        <dbReference type="Pfam" id="PF00135"/>
    </source>
</evidence>
<sequence>MTSDTIDLNLPKYGTLRGTIDHKRQIAIFKNVPYATVPERWRPAVKAEPWSGVRDATKQGPICPQTVSQYPLTRLLPEEASKSGTGTPFGLEQDEVNALNLNIFVPLQALKSIADDAEKTEPIPVMAWIHGGALRDGSNGIILYDACNFVQRSIQLEQPVIVVTVNYRLNVFGFLASKELQQEMKESSPSLSPYEQSIGNWGLMDQKLAFEWIRSNIDTFGGNTHNVTAFGESAGSISLHYHMILPSHHGLFDHAIMQSGTVETIPPGHIHKEGQAQFNALLQALNIPLDLDWKEKMKRLRAVDMDELTMAGDETAAMGFRCYYDHGKLFPKTPIQTLAKDLSAYDPNIQSVMLGTTKDEGTTFALMIFGERTVERWPLAVKQLAPVPQLAELFQSIYGSPATDEDVVQTAARVAGDMIFHYTTQVYSNTFLELAKAREGFKFSRYHFDAEIEKMEKLAPGLGSLHAGELPFLFTPPSSELVLTEQELQLGRDMQALWIAFANQKEYTVKPSSHVEAYVLTRDYAIEVGEGKRLKDEAMMFWGHIAQATVKKVQAGFLVEENMLVNKAIELTLPGYGVLHDIADHECQIAIFKHVSYATVPERW</sequence>
<keyword evidence="3" id="KW-1185">Reference proteome</keyword>
<dbReference type="InterPro" id="IPR029058">
    <property type="entry name" value="AB_hydrolase_fold"/>
</dbReference>
<organism evidence="2 3">
    <name type="scientific">Mortierella polycephala</name>
    <dbReference type="NCBI Taxonomy" id="41804"/>
    <lineage>
        <taxon>Eukaryota</taxon>
        <taxon>Fungi</taxon>
        <taxon>Fungi incertae sedis</taxon>
        <taxon>Mucoromycota</taxon>
        <taxon>Mortierellomycotina</taxon>
        <taxon>Mortierellomycetes</taxon>
        <taxon>Mortierellales</taxon>
        <taxon>Mortierellaceae</taxon>
        <taxon>Mortierella</taxon>
    </lineage>
</organism>
<dbReference type="AlphaFoldDB" id="A0A9P6QD41"/>